<gene>
    <name evidence="1" type="ORF">L2725_14650</name>
</gene>
<keyword evidence="2" id="KW-1185">Reference proteome</keyword>
<sequence length="185" mass="22070">MKAPDKQEILKYQNQDVIDRFIKIYGVTEEQAQQIFTDVKLWLWMACKVRAEGIDKPLVIDTALVVIDEMWHNFMLFTRDYTQFCERYFGTYMHHSPNTKPKIAEEKASMEELSLKEKRELLMDKKRWQYEFVYDHLGRDAFIRWYKTYPGLYTPHSLAEMALEAEQQRVDDKQAQLEAAMAKVA</sequence>
<dbReference type="Proteomes" id="UP001202831">
    <property type="component" value="Unassembled WGS sequence"/>
</dbReference>
<organism evidence="1 2">
    <name type="scientific">Shewanella corallii</name>
    <dbReference type="NCBI Taxonomy" id="560080"/>
    <lineage>
        <taxon>Bacteria</taxon>
        <taxon>Pseudomonadati</taxon>
        <taxon>Pseudomonadota</taxon>
        <taxon>Gammaproteobacteria</taxon>
        <taxon>Alteromonadales</taxon>
        <taxon>Shewanellaceae</taxon>
        <taxon>Shewanella</taxon>
    </lineage>
</organism>
<name>A0ABT0N949_9GAMM</name>
<proteinExistence type="predicted"/>
<protein>
    <submittedName>
        <fullName evidence="1">Uncharacterized protein</fullName>
    </submittedName>
</protein>
<reference evidence="1 2" key="1">
    <citation type="submission" date="2022-01" db="EMBL/GenBank/DDBJ databases">
        <title>Whole genome-based taxonomy of the Shewanellaceae.</title>
        <authorList>
            <person name="Martin-Rodriguez A.J."/>
        </authorList>
    </citation>
    <scope>NUCLEOTIDE SEQUENCE [LARGE SCALE GENOMIC DNA]</scope>
    <source>
        <strain evidence="1 2">DSM 21332</strain>
    </source>
</reference>
<evidence type="ECO:0000313" key="1">
    <source>
        <dbReference type="EMBL" id="MCL2914997.1"/>
    </source>
</evidence>
<dbReference type="EMBL" id="JAKIKT010000005">
    <property type="protein sequence ID" value="MCL2914997.1"/>
    <property type="molecule type" value="Genomic_DNA"/>
</dbReference>
<comment type="caution">
    <text evidence="1">The sequence shown here is derived from an EMBL/GenBank/DDBJ whole genome shotgun (WGS) entry which is preliminary data.</text>
</comment>
<accession>A0ABT0N949</accession>
<evidence type="ECO:0000313" key="2">
    <source>
        <dbReference type="Proteomes" id="UP001202831"/>
    </source>
</evidence>
<dbReference type="RefSeq" id="WP_249249608.1">
    <property type="nucleotide sequence ID" value="NZ_JAKIKT010000005.1"/>
</dbReference>